<evidence type="ECO:0000313" key="2">
    <source>
        <dbReference type="Proteomes" id="UP000076871"/>
    </source>
</evidence>
<sequence length="262" mass="29410">MRQCTHCQPRHARPYPESRDPGPLLGDVYSIRESMHAPLILLLGLCNIPSMTRYFTDLLVSRGKIRPCAIIDLYKENGNTMVTVCAMGTFGGADIDSLPFVFRHFLVPIYPNGGSGDALHIHTIPEWKAGRPGWLLAVKLNTDRTLRRRWPSATGPSPSFSSATVKHIRDLCHWKMKQWKDMCHADPSFLDEQRREYMVSLNLNQRTMNRCQRPRPPAGSRHDAKIMALSYASVAFAATLALCNHCAVCMLTSSGILSSARF</sequence>
<organism evidence="1 2">
    <name type="scientific">Laetiporus sulphureus 93-53</name>
    <dbReference type="NCBI Taxonomy" id="1314785"/>
    <lineage>
        <taxon>Eukaryota</taxon>
        <taxon>Fungi</taxon>
        <taxon>Dikarya</taxon>
        <taxon>Basidiomycota</taxon>
        <taxon>Agaricomycotina</taxon>
        <taxon>Agaricomycetes</taxon>
        <taxon>Polyporales</taxon>
        <taxon>Laetiporus</taxon>
    </lineage>
</organism>
<name>A0A165BJU4_9APHY</name>
<dbReference type="InParanoid" id="A0A165BJU4"/>
<dbReference type="RefSeq" id="XP_040758933.1">
    <property type="nucleotide sequence ID" value="XM_040902656.1"/>
</dbReference>
<dbReference type="OrthoDB" id="2754335at2759"/>
<keyword evidence="2" id="KW-1185">Reference proteome</keyword>
<reference evidence="1 2" key="1">
    <citation type="journal article" date="2016" name="Mol. Biol. Evol.">
        <title>Comparative Genomics of Early-Diverging Mushroom-Forming Fungi Provides Insights into the Origins of Lignocellulose Decay Capabilities.</title>
        <authorList>
            <person name="Nagy L.G."/>
            <person name="Riley R."/>
            <person name="Tritt A."/>
            <person name="Adam C."/>
            <person name="Daum C."/>
            <person name="Floudas D."/>
            <person name="Sun H."/>
            <person name="Yadav J.S."/>
            <person name="Pangilinan J."/>
            <person name="Larsson K.H."/>
            <person name="Matsuura K."/>
            <person name="Barry K."/>
            <person name="Labutti K."/>
            <person name="Kuo R."/>
            <person name="Ohm R.A."/>
            <person name="Bhattacharya S.S."/>
            <person name="Shirouzu T."/>
            <person name="Yoshinaga Y."/>
            <person name="Martin F.M."/>
            <person name="Grigoriev I.V."/>
            <person name="Hibbett D.S."/>
        </authorList>
    </citation>
    <scope>NUCLEOTIDE SEQUENCE [LARGE SCALE GENOMIC DNA]</scope>
    <source>
        <strain evidence="1 2">93-53</strain>
    </source>
</reference>
<evidence type="ECO:0000313" key="1">
    <source>
        <dbReference type="EMBL" id="KZT01193.1"/>
    </source>
</evidence>
<dbReference type="GeneID" id="63819687"/>
<dbReference type="Proteomes" id="UP000076871">
    <property type="component" value="Unassembled WGS sequence"/>
</dbReference>
<dbReference type="AlphaFoldDB" id="A0A165BJU4"/>
<dbReference type="STRING" id="1314785.A0A165BJU4"/>
<dbReference type="EMBL" id="KV427668">
    <property type="protein sequence ID" value="KZT01193.1"/>
    <property type="molecule type" value="Genomic_DNA"/>
</dbReference>
<protein>
    <submittedName>
        <fullName evidence="1">Uncharacterized protein</fullName>
    </submittedName>
</protein>
<proteinExistence type="predicted"/>
<gene>
    <name evidence="1" type="ORF">LAESUDRAFT_488457</name>
</gene>
<accession>A0A165BJU4</accession>